<reference evidence="3 4" key="1">
    <citation type="submission" date="2018-07" db="EMBL/GenBank/DDBJ databases">
        <title>Genomic Encyclopedia of Type Strains, Phase IV (KMG-IV): sequencing the most valuable type-strain genomes for metagenomic binning, comparative biology and taxonomic classification.</title>
        <authorList>
            <person name="Goeker M."/>
        </authorList>
    </citation>
    <scope>NUCLEOTIDE SEQUENCE [LARGE SCALE GENOMIC DNA]</scope>
    <source>
        <strain evidence="3 4">DSM 21634</strain>
    </source>
</reference>
<dbReference type="InterPro" id="IPR012336">
    <property type="entry name" value="Thioredoxin-like_fold"/>
</dbReference>
<dbReference type="OrthoDB" id="5298214at2"/>
<accession>A0A368XL17</accession>
<evidence type="ECO:0000313" key="3">
    <source>
        <dbReference type="EMBL" id="RCW68672.1"/>
    </source>
</evidence>
<dbReference type="EMBL" id="QPJK01000007">
    <property type="protein sequence ID" value="RCW68672.1"/>
    <property type="molecule type" value="Genomic_DNA"/>
</dbReference>
<evidence type="ECO:0000259" key="2">
    <source>
        <dbReference type="Pfam" id="PF13098"/>
    </source>
</evidence>
<protein>
    <recommendedName>
        <fullName evidence="1">Thiol:disulfide interchange protein</fullName>
    </recommendedName>
</protein>
<dbReference type="RefSeq" id="WP_114470204.1">
    <property type="nucleotide sequence ID" value="NZ_QPJK01000007.1"/>
</dbReference>
<feature type="chain" id="PRO_5016486761" description="Thiol:disulfide interchange protein" evidence="1">
    <location>
        <begin position="32"/>
        <end position="191"/>
    </location>
</feature>
<feature type="signal peptide" evidence="1">
    <location>
        <begin position="1"/>
        <end position="31"/>
    </location>
</feature>
<comment type="similarity">
    <text evidence="1">Belongs to the thioredoxin family. DsbC subfamily.</text>
</comment>
<dbReference type="GO" id="GO:0042597">
    <property type="term" value="C:periplasmic space"/>
    <property type="evidence" value="ECO:0007669"/>
    <property type="project" value="UniProtKB-SubCell"/>
</dbReference>
<gene>
    <name evidence="3" type="ORF">DES41_107193</name>
</gene>
<dbReference type="InterPro" id="IPR051470">
    <property type="entry name" value="Thiol:disulfide_interchange"/>
</dbReference>
<dbReference type="InterPro" id="IPR036249">
    <property type="entry name" value="Thioredoxin-like_sf"/>
</dbReference>
<feature type="domain" description="Thioredoxin-like fold" evidence="2">
    <location>
        <begin position="58"/>
        <end position="187"/>
    </location>
</feature>
<name>A0A368XL17_9BURK</name>
<dbReference type="InterPro" id="IPR033954">
    <property type="entry name" value="DiS-bond_Isoase_DsbC/G"/>
</dbReference>
<proteinExistence type="inferred from homology"/>
<dbReference type="Gene3D" id="3.40.30.10">
    <property type="entry name" value="Glutaredoxin"/>
    <property type="match status" value="1"/>
</dbReference>
<evidence type="ECO:0000313" key="4">
    <source>
        <dbReference type="Proteomes" id="UP000252884"/>
    </source>
</evidence>
<dbReference type="AlphaFoldDB" id="A0A368XL17"/>
<dbReference type="Proteomes" id="UP000252884">
    <property type="component" value="Unassembled WGS sequence"/>
</dbReference>
<dbReference type="PANTHER" id="PTHR35272">
    <property type="entry name" value="THIOL:DISULFIDE INTERCHANGE PROTEIN DSBC-RELATED"/>
    <property type="match status" value="1"/>
</dbReference>
<evidence type="ECO:0000256" key="1">
    <source>
        <dbReference type="RuleBase" id="RU364038"/>
    </source>
</evidence>
<organism evidence="3 4">
    <name type="scientific">Pseudorhodoferax soli</name>
    <dbReference type="NCBI Taxonomy" id="545864"/>
    <lineage>
        <taxon>Bacteria</taxon>
        <taxon>Pseudomonadati</taxon>
        <taxon>Pseudomonadota</taxon>
        <taxon>Betaproteobacteria</taxon>
        <taxon>Burkholderiales</taxon>
        <taxon>Comamonadaceae</taxon>
    </lineage>
</organism>
<keyword evidence="1" id="KW-0676">Redox-active center</keyword>
<dbReference type="PROSITE" id="PS51318">
    <property type="entry name" value="TAT"/>
    <property type="match status" value="1"/>
</dbReference>
<dbReference type="InterPro" id="IPR006311">
    <property type="entry name" value="TAT_signal"/>
</dbReference>
<dbReference type="NCBIfam" id="NF008657">
    <property type="entry name" value="PRK11657.1"/>
    <property type="match status" value="1"/>
</dbReference>
<keyword evidence="1" id="KW-0732">Signal</keyword>
<comment type="subcellular location">
    <subcellularLocation>
        <location evidence="1">Periplasm</location>
    </subcellularLocation>
</comment>
<sequence>MHQALAARRRVLTLSGAALLAANAPFGAAHAQSTAAQDTTWKKLEAASWIRDGQASAPQIVYVITDPNCIWCHRFWEAARPWVAAGKVQVRHLLVGIIRPDSPRKAATILNSKDPAAAIEQNEKAFGNGGIFPSGAVNESAKRKLDGNLQLMRELDFRGTPAIIFKNRAGVVEKIAGFPRSERMEAVMGER</sequence>
<keyword evidence="4" id="KW-1185">Reference proteome</keyword>
<dbReference type="Pfam" id="PF13098">
    <property type="entry name" value="Thioredoxin_2"/>
    <property type="match status" value="1"/>
</dbReference>
<dbReference type="CDD" id="cd03020">
    <property type="entry name" value="DsbA_DsbC_DsbG"/>
    <property type="match status" value="1"/>
</dbReference>
<comment type="caution">
    <text evidence="3">The sequence shown here is derived from an EMBL/GenBank/DDBJ whole genome shotgun (WGS) entry which is preliminary data.</text>
</comment>
<keyword evidence="1" id="KW-0574">Periplasm</keyword>
<dbReference type="SUPFAM" id="SSF52833">
    <property type="entry name" value="Thioredoxin-like"/>
    <property type="match status" value="1"/>
</dbReference>
<comment type="function">
    <text evidence="1">Required for disulfide bond formation in some periplasmic proteins. Acts by transferring its disulfide bond to other proteins and is reduced in the process.</text>
</comment>
<dbReference type="PANTHER" id="PTHR35272:SF4">
    <property type="entry name" value="THIOL:DISULFIDE INTERCHANGE PROTEIN DSBG"/>
    <property type="match status" value="1"/>
</dbReference>